<sequence length="223" mass="22589">MWVDESGATDATDATGTSDELTVTVEGEEYSADINFDIDDDGVNDTAVIEHADGSGQAFVDNDGDGAADEYIALDANGDLVAHATYDEASGDWVSVEPGGSGDSGESQTGAGGTITADLPEGDVEVGPATVDTDHDGVNDTAVVEDSDGTTMAFTDEDGDGQADIAVMIDADGGSTVYEHTGDGEWTETGATAPGSDEAWGGFDTVEGVAKIDSGTGQWISQN</sequence>
<evidence type="ECO:0000313" key="2">
    <source>
        <dbReference type="EMBL" id="EHR53833.1"/>
    </source>
</evidence>
<accession>H5XC29</accession>
<dbReference type="SUPFAM" id="SSF69318">
    <property type="entry name" value="Integrin alpha N-terminal domain"/>
    <property type="match status" value="1"/>
</dbReference>
<dbReference type="AlphaFoldDB" id="H5XC29"/>
<dbReference type="InterPro" id="IPR028994">
    <property type="entry name" value="Integrin_alpha_N"/>
</dbReference>
<organism evidence="2 3">
    <name type="scientific">Saccharomonospora marina XMU15</name>
    <dbReference type="NCBI Taxonomy" id="882083"/>
    <lineage>
        <taxon>Bacteria</taxon>
        <taxon>Bacillati</taxon>
        <taxon>Actinomycetota</taxon>
        <taxon>Actinomycetes</taxon>
        <taxon>Pseudonocardiales</taxon>
        <taxon>Pseudonocardiaceae</taxon>
        <taxon>Saccharomonospora</taxon>
    </lineage>
</organism>
<dbReference type="eggNOG" id="ENOG5033VCM">
    <property type="taxonomic scope" value="Bacteria"/>
</dbReference>
<evidence type="ECO:0000313" key="3">
    <source>
        <dbReference type="Proteomes" id="UP000004926"/>
    </source>
</evidence>
<protein>
    <submittedName>
        <fullName evidence="2">Uncharacterized protein</fullName>
    </submittedName>
</protein>
<dbReference type="OrthoDB" id="3371160at2"/>
<feature type="region of interest" description="Disordered" evidence="1">
    <location>
        <begin position="91"/>
        <end position="122"/>
    </location>
</feature>
<dbReference type="RefSeq" id="WP_009157207.1">
    <property type="nucleotide sequence ID" value="NZ_CM001439.1"/>
</dbReference>
<proteinExistence type="predicted"/>
<name>H5XC29_9PSEU</name>
<gene>
    <name evidence="2" type="ORF">SacmaDRAFT_5719</name>
</gene>
<reference evidence="2 3" key="1">
    <citation type="journal article" date="2012" name="Stand. Genomic Sci.">
        <title>Genome sequence of the ocean sediment bacterium Saccharomonospora marina type strain (XMU15(T)).</title>
        <authorList>
            <person name="Klenk H.P."/>
            <person name="Lu M."/>
            <person name="Lucas S."/>
            <person name="Lapidus A."/>
            <person name="Copeland A."/>
            <person name="Pitluck S."/>
            <person name="Goodwin L.A."/>
            <person name="Han C."/>
            <person name="Tapia R."/>
            <person name="Brambilla E.M."/>
            <person name="Potter G."/>
            <person name="Land M."/>
            <person name="Ivanova N."/>
            <person name="Rohde M."/>
            <person name="Goker M."/>
            <person name="Detter J.C."/>
            <person name="Li W.J."/>
            <person name="Kyrpides N.C."/>
            <person name="Woyke T."/>
        </authorList>
    </citation>
    <scope>NUCLEOTIDE SEQUENCE [LARGE SCALE GENOMIC DNA]</scope>
    <source>
        <strain evidence="2 3">XMU15</strain>
    </source>
</reference>
<dbReference type="EMBL" id="CM001439">
    <property type="protein sequence ID" value="EHR53833.1"/>
    <property type="molecule type" value="Genomic_DNA"/>
</dbReference>
<dbReference type="STRING" id="882083.SacmaDRAFT_5719"/>
<dbReference type="HOGENOM" id="CLU_097173_0_0_11"/>
<keyword evidence="3" id="KW-1185">Reference proteome</keyword>
<evidence type="ECO:0000256" key="1">
    <source>
        <dbReference type="SAM" id="MobiDB-lite"/>
    </source>
</evidence>
<dbReference type="Proteomes" id="UP000004926">
    <property type="component" value="Chromosome"/>
</dbReference>